<sequence length="169" mass="18608">MRDGTRPATLMDHPAVVRVERRAGEMFLGAPMQEIAADEAVSCEQFRALVDDDAAWIHRQGGTVVGYLLAERLDEAGHVEQVSVDPAFAGRRIGADLLDAAANWAAGQGLAMLTLTTFSEVPWNAPYYARLGFEVLPQDRWGPELATRVQEEVSHGLHRWARVTMGRPT</sequence>
<comment type="caution">
    <text evidence="4">The sequence shown here is derived from an EMBL/GenBank/DDBJ whole genome shotgun (WGS) entry which is preliminary data.</text>
</comment>
<dbReference type="InterPro" id="IPR016181">
    <property type="entry name" value="Acyl_CoA_acyltransferase"/>
</dbReference>
<keyword evidence="1 4" id="KW-0808">Transferase</keyword>
<dbReference type="AlphaFoldDB" id="A0A7Z0K8Y7"/>
<dbReference type="CDD" id="cd04301">
    <property type="entry name" value="NAT_SF"/>
    <property type="match status" value="1"/>
</dbReference>
<evidence type="ECO:0000313" key="5">
    <source>
        <dbReference type="Proteomes" id="UP000535437"/>
    </source>
</evidence>
<dbReference type="InterPro" id="IPR000182">
    <property type="entry name" value="GNAT_dom"/>
</dbReference>
<evidence type="ECO:0000256" key="2">
    <source>
        <dbReference type="ARBA" id="ARBA00023315"/>
    </source>
</evidence>
<evidence type="ECO:0000313" key="4">
    <source>
        <dbReference type="EMBL" id="NYJ78126.1"/>
    </source>
</evidence>
<reference evidence="4 5" key="1">
    <citation type="submission" date="2020-07" db="EMBL/GenBank/DDBJ databases">
        <title>Sequencing the genomes of 1000 actinobacteria strains.</title>
        <authorList>
            <person name="Klenk H.-P."/>
        </authorList>
    </citation>
    <scope>NUCLEOTIDE SEQUENCE [LARGE SCALE GENOMIC DNA]</scope>
    <source>
        <strain evidence="4 5">DSM 15475</strain>
    </source>
</reference>
<evidence type="ECO:0000256" key="1">
    <source>
        <dbReference type="ARBA" id="ARBA00022679"/>
    </source>
</evidence>
<dbReference type="Pfam" id="PF00583">
    <property type="entry name" value="Acetyltransf_1"/>
    <property type="match status" value="1"/>
</dbReference>
<protein>
    <submittedName>
        <fullName evidence="4">GNAT superfamily N-acetyltransferase</fullName>
    </submittedName>
</protein>
<dbReference type="PROSITE" id="PS51186">
    <property type="entry name" value="GNAT"/>
    <property type="match status" value="1"/>
</dbReference>
<name>A0A7Z0K8Y7_9MICC</name>
<gene>
    <name evidence="4" type="ORF">HNR09_001537</name>
</gene>
<keyword evidence="2" id="KW-0012">Acyltransferase</keyword>
<feature type="domain" description="N-acetyltransferase" evidence="3">
    <location>
        <begin position="3"/>
        <end position="154"/>
    </location>
</feature>
<dbReference type="RefSeq" id="WP_218881902.1">
    <property type="nucleotide sequence ID" value="NZ_BAAALL010000002.1"/>
</dbReference>
<dbReference type="GO" id="GO:0016747">
    <property type="term" value="F:acyltransferase activity, transferring groups other than amino-acyl groups"/>
    <property type="evidence" value="ECO:0007669"/>
    <property type="project" value="InterPro"/>
</dbReference>
<dbReference type="Proteomes" id="UP000535437">
    <property type="component" value="Unassembled WGS sequence"/>
</dbReference>
<dbReference type="Gene3D" id="3.40.630.30">
    <property type="match status" value="1"/>
</dbReference>
<accession>A0A7Z0K8Y7</accession>
<evidence type="ECO:0000259" key="3">
    <source>
        <dbReference type="PROSITE" id="PS51186"/>
    </source>
</evidence>
<proteinExistence type="predicted"/>
<dbReference type="EMBL" id="JACCFY010000001">
    <property type="protein sequence ID" value="NYJ78126.1"/>
    <property type="molecule type" value="Genomic_DNA"/>
</dbReference>
<dbReference type="SUPFAM" id="SSF55729">
    <property type="entry name" value="Acyl-CoA N-acyltransferases (Nat)"/>
    <property type="match status" value="1"/>
</dbReference>
<dbReference type="PANTHER" id="PTHR43877">
    <property type="entry name" value="AMINOALKYLPHOSPHONATE N-ACETYLTRANSFERASE-RELATED-RELATED"/>
    <property type="match status" value="1"/>
</dbReference>
<dbReference type="InterPro" id="IPR050832">
    <property type="entry name" value="Bact_Acetyltransf"/>
</dbReference>
<organism evidence="4 5">
    <name type="scientific">Nesterenkonia xinjiangensis</name>
    <dbReference type="NCBI Taxonomy" id="225327"/>
    <lineage>
        <taxon>Bacteria</taxon>
        <taxon>Bacillati</taxon>
        <taxon>Actinomycetota</taxon>
        <taxon>Actinomycetes</taxon>
        <taxon>Micrococcales</taxon>
        <taxon>Micrococcaceae</taxon>
        <taxon>Nesterenkonia</taxon>
    </lineage>
</organism>
<keyword evidence="5" id="KW-1185">Reference proteome</keyword>